<sequence length="74" mass="8318">SNARPLLEGDSCVSQCNRSTQDQLLFCDDCDWGYHMYCLQPPLSEPPEGLWSCHLCVEEYSRVEQRPSAAGTPP</sequence>
<dbReference type="InterPro" id="IPR001965">
    <property type="entry name" value="Znf_PHD"/>
</dbReference>
<name>A0AAQ4F9Q3_AMBAM</name>
<evidence type="ECO:0000256" key="9">
    <source>
        <dbReference type="PROSITE-ProRule" id="PRU00146"/>
    </source>
</evidence>
<dbReference type="SMART" id="SM00249">
    <property type="entry name" value="PHD"/>
    <property type="match status" value="1"/>
</dbReference>
<comment type="caution">
    <text evidence="11">The sequence shown here is derived from an EMBL/GenBank/DDBJ whole genome shotgun (WGS) entry which is preliminary data.</text>
</comment>
<gene>
    <name evidence="11" type="ORF">V5799_009675</name>
</gene>
<dbReference type="SUPFAM" id="SSF57903">
    <property type="entry name" value="FYVE/PHD zinc finger"/>
    <property type="match status" value="1"/>
</dbReference>
<keyword evidence="3" id="KW-0677">Repeat</keyword>
<evidence type="ECO:0000256" key="7">
    <source>
        <dbReference type="ARBA" id="ARBA00023163"/>
    </source>
</evidence>
<evidence type="ECO:0000313" key="12">
    <source>
        <dbReference type="Proteomes" id="UP001321473"/>
    </source>
</evidence>
<dbReference type="AlphaFoldDB" id="A0AAQ4F9Q3"/>
<keyword evidence="12" id="KW-1185">Reference proteome</keyword>
<comment type="subcellular location">
    <subcellularLocation>
        <location evidence="1">Nucleus</location>
    </subcellularLocation>
</comment>
<keyword evidence="2" id="KW-0479">Metal-binding</keyword>
<evidence type="ECO:0000256" key="6">
    <source>
        <dbReference type="ARBA" id="ARBA00023015"/>
    </source>
</evidence>
<dbReference type="InterPro" id="IPR019787">
    <property type="entry name" value="Znf_PHD-finger"/>
</dbReference>
<dbReference type="Gene3D" id="3.30.40.10">
    <property type="entry name" value="Zinc/RING finger domain, C3HC4 (zinc finger)"/>
    <property type="match status" value="1"/>
</dbReference>
<evidence type="ECO:0000313" key="11">
    <source>
        <dbReference type="EMBL" id="KAK8783960.1"/>
    </source>
</evidence>
<dbReference type="PANTHER" id="PTHR45888:SF5">
    <property type="entry name" value="D4, ISOFORM A"/>
    <property type="match status" value="1"/>
</dbReference>
<keyword evidence="5" id="KW-0862">Zinc</keyword>
<dbReference type="PROSITE" id="PS50016">
    <property type="entry name" value="ZF_PHD_2"/>
    <property type="match status" value="1"/>
</dbReference>
<evidence type="ECO:0000256" key="8">
    <source>
        <dbReference type="ARBA" id="ARBA00023242"/>
    </source>
</evidence>
<proteinExistence type="predicted"/>
<dbReference type="EMBL" id="JARKHS020004984">
    <property type="protein sequence ID" value="KAK8783960.1"/>
    <property type="molecule type" value="Genomic_DNA"/>
</dbReference>
<dbReference type="PANTHER" id="PTHR45888">
    <property type="entry name" value="HL01030P-RELATED"/>
    <property type="match status" value="1"/>
</dbReference>
<dbReference type="GO" id="GO:0008270">
    <property type="term" value="F:zinc ion binding"/>
    <property type="evidence" value="ECO:0007669"/>
    <property type="project" value="UniProtKB-KW"/>
</dbReference>
<dbReference type="Proteomes" id="UP001321473">
    <property type="component" value="Unassembled WGS sequence"/>
</dbReference>
<keyword evidence="7" id="KW-0804">Transcription</keyword>
<evidence type="ECO:0000256" key="1">
    <source>
        <dbReference type="ARBA" id="ARBA00004123"/>
    </source>
</evidence>
<evidence type="ECO:0000259" key="10">
    <source>
        <dbReference type="PROSITE" id="PS50016"/>
    </source>
</evidence>
<dbReference type="InterPro" id="IPR011011">
    <property type="entry name" value="Znf_FYVE_PHD"/>
</dbReference>
<keyword evidence="4 9" id="KW-0863">Zinc-finger</keyword>
<organism evidence="11 12">
    <name type="scientific">Amblyomma americanum</name>
    <name type="common">Lone star tick</name>
    <dbReference type="NCBI Taxonomy" id="6943"/>
    <lineage>
        <taxon>Eukaryota</taxon>
        <taxon>Metazoa</taxon>
        <taxon>Ecdysozoa</taxon>
        <taxon>Arthropoda</taxon>
        <taxon>Chelicerata</taxon>
        <taxon>Arachnida</taxon>
        <taxon>Acari</taxon>
        <taxon>Parasitiformes</taxon>
        <taxon>Ixodida</taxon>
        <taxon>Ixodoidea</taxon>
        <taxon>Ixodidae</taxon>
        <taxon>Amblyomminae</taxon>
        <taxon>Amblyomma</taxon>
    </lineage>
</organism>
<feature type="non-terminal residue" evidence="11">
    <location>
        <position position="1"/>
    </location>
</feature>
<accession>A0AAQ4F9Q3</accession>
<dbReference type="Pfam" id="PF00628">
    <property type="entry name" value="PHD"/>
    <property type="match status" value="1"/>
</dbReference>
<protein>
    <recommendedName>
        <fullName evidence="10">PHD-type domain-containing protein</fullName>
    </recommendedName>
</protein>
<evidence type="ECO:0000256" key="5">
    <source>
        <dbReference type="ARBA" id="ARBA00022833"/>
    </source>
</evidence>
<dbReference type="GO" id="GO:0007399">
    <property type="term" value="P:nervous system development"/>
    <property type="evidence" value="ECO:0007669"/>
    <property type="project" value="TreeGrafter"/>
</dbReference>
<reference evidence="11 12" key="1">
    <citation type="journal article" date="2023" name="Arcadia Sci">
        <title>De novo assembly of a long-read Amblyomma americanum tick genome.</title>
        <authorList>
            <person name="Chou S."/>
            <person name="Poskanzer K.E."/>
            <person name="Rollins M."/>
            <person name="Thuy-Boun P.S."/>
        </authorList>
    </citation>
    <scope>NUCLEOTIDE SEQUENCE [LARGE SCALE GENOMIC DNA]</scope>
    <source>
        <strain evidence="11">F_SG_1</strain>
        <tissue evidence="11">Salivary glands</tissue>
    </source>
</reference>
<evidence type="ECO:0000256" key="2">
    <source>
        <dbReference type="ARBA" id="ARBA00022723"/>
    </source>
</evidence>
<keyword evidence="8" id="KW-0539">Nucleus</keyword>
<dbReference type="GO" id="GO:0071565">
    <property type="term" value="C:nBAF complex"/>
    <property type="evidence" value="ECO:0007669"/>
    <property type="project" value="TreeGrafter"/>
</dbReference>
<keyword evidence="6" id="KW-0805">Transcription regulation</keyword>
<evidence type="ECO:0000256" key="4">
    <source>
        <dbReference type="ARBA" id="ARBA00022771"/>
    </source>
</evidence>
<evidence type="ECO:0000256" key="3">
    <source>
        <dbReference type="ARBA" id="ARBA00022737"/>
    </source>
</evidence>
<feature type="domain" description="PHD-type" evidence="10">
    <location>
        <begin position="9"/>
        <end position="59"/>
    </location>
</feature>
<dbReference type="InterPro" id="IPR013083">
    <property type="entry name" value="Znf_RING/FYVE/PHD"/>
</dbReference>